<dbReference type="RefSeq" id="XP_064720605.1">
    <property type="nucleotide sequence ID" value="XM_064864533.1"/>
</dbReference>
<dbReference type="SUPFAM" id="SSF54416">
    <property type="entry name" value="Amine oxidase N-terminal region"/>
    <property type="match status" value="1"/>
</dbReference>
<evidence type="ECO:0000313" key="2">
    <source>
        <dbReference type="EMBL" id="WVO21366.1"/>
    </source>
</evidence>
<sequence length="143" mass="16313">MDDNSEFLSDIAISMKDIISDILSATIETFDDLADTFDIWNIDPLWHQPDENGNDQVIYWASFWHYLDTIQMENSTINFDGETLLPQGLYIQTNITGRDKSKWGLIGILYGDEYYTSGDEFRAAWQNPDFKISLPITLATGSA</sequence>
<keyword evidence="3" id="KW-1185">Reference proteome</keyword>
<protein>
    <recommendedName>
        <fullName evidence="1">DUF1965 domain-containing protein</fullName>
    </recommendedName>
</protein>
<gene>
    <name evidence="2" type="ORF">IAS62_002674</name>
</gene>
<proteinExistence type="predicted"/>
<name>A0ABZ2AVI9_9TREE</name>
<dbReference type="Pfam" id="PF09248">
    <property type="entry name" value="DUF1965"/>
    <property type="match status" value="1"/>
</dbReference>
<reference evidence="2 3" key="1">
    <citation type="submission" date="2024-01" db="EMBL/GenBank/DDBJ databases">
        <title>Comparative genomics of Cryptococcus and Kwoniella reveals pathogenesis evolution and contrasting modes of karyotype evolution via chromosome fusion or intercentromeric recombination.</title>
        <authorList>
            <person name="Coelho M.A."/>
            <person name="David-Palma M."/>
            <person name="Shea T."/>
            <person name="Bowers K."/>
            <person name="McGinley-Smith S."/>
            <person name="Mohammad A.W."/>
            <person name="Gnirke A."/>
            <person name="Yurkov A.M."/>
            <person name="Nowrousian M."/>
            <person name="Sun S."/>
            <person name="Cuomo C.A."/>
            <person name="Heitman J."/>
        </authorList>
    </citation>
    <scope>NUCLEOTIDE SEQUENCE [LARGE SCALE GENOMIC DNA]</scope>
    <source>
        <strain evidence="2 3">7685027</strain>
    </source>
</reference>
<dbReference type="InterPro" id="IPR016182">
    <property type="entry name" value="Cu_amine_oxidase_N-reg"/>
</dbReference>
<evidence type="ECO:0000259" key="1">
    <source>
        <dbReference type="Pfam" id="PF09248"/>
    </source>
</evidence>
<dbReference type="Gene3D" id="3.10.450.40">
    <property type="match status" value="1"/>
</dbReference>
<accession>A0ABZ2AVI9</accession>
<dbReference type="GeneID" id="89989447"/>
<feature type="domain" description="DUF1965" evidence="1">
    <location>
        <begin position="82"/>
        <end position="133"/>
    </location>
</feature>
<dbReference type="EMBL" id="CP143809">
    <property type="protein sequence ID" value="WVO21366.1"/>
    <property type="molecule type" value="Genomic_DNA"/>
</dbReference>
<organism evidence="2 3">
    <name type="scientific">Cryptococcus decagattii</name>
    <dbReference type="NCBI Taxonomy" id="1859122"/>
    <lineage>
        <taxon>Eukaryota</taxon>
        <taxon>Fungi</taxon>
        <taxon>Dikarya</taxon>
        <taxon>Basidiomycota</taxon>
        <taxon>Agaricomycotina</taxon>
        <taxon>Tremellomycetes</taxon>
        <taxon>Tremellales</taxon>
        <taxon>Cryptococcaceae</taxon>
        <taxon>Cryptococcus</taxon>
        <taxon>Cryptococcus gattii species complex</taxon>
    </lineage>
</organism>
<evidence type="ECO:0000313" key="3">
    <source>
        <dbReference type="Proteomes" id="UP001432216"/>
    </source>
</evidence>
<dbReference type="InterPro" id="IPR015328">
    <property type="entry name" value="DUF1965"/>
</dbReference>
<dbReference type="Proteomes" id="UP001432216">
    <property type="component" value="Chromosome 4"/>
</dbReference>